<dbReference type="InterPro" id="IPR011001">
    <property type="entry name" value="Saposin-like"/>
</dbReference>
<dbReference type="PANTHER" id="PTHR11480:SF3">
    <property type="entry name" value="BCDNA.GH08312"/>
    <property type="match status" value="1"/>
</dbReference>
<feature type="domain" description="Saposin B-type" evidence="6">
    <location>
        <begin position="108"/>
        <end position="187"/>
    </location>
</feature>
<evidence type="ECO:0000256" key="3">
    <source>
        <dbReference type="ARBA" id="ARBA00023157"/>
    </source>
</evidence>
<dbReference type="GO" id="GO:0004190">
    <property type="term" value="F:aspartic-type endopeptidase activity"/>
    <property type="evidence" value="ECO:0007669"/>
    <property type="project" value="UniProtKB-KW"/>
</dbReference>
<evidence type="ECO:0000256" key="4">
    <source>
        <dbReference type="ARBA" id="ARBA00023180"/>
    </source>
</evidence>
<keyword evidence="8" id="KW-1185">Reference proteome</keyword>
<keyword evidence="3" id="KW-1015">Disulfide bond</keyword>
<keyword evidence="5" id="KW-1133">Transmembrane helix</keyword>
<keyword evidence="1" id="KW-0064">Aspartyl protease</keyword>
<keyword evidence="1" id="KW-0378">Hydrolase</keyword>
<sequence>MDVLRSPFFEVHFSQDDVTANDYIDRILYQLTRSIEEHICPSQWVILGRRPLPPTSVTFPPTTVFGLLFLVVVSCLVWFFASAKAPSERAYMSIPGENPITEGKGGEPEQLCTLCEVFTARATTFLNENKTRSEILDTLHHACSELGSLELKCLILVDYYSNLFFTSIGKIRPEEFCGRVGLCEGSSVSMAKNDEKCTLCHRVLVEMLLKIKTPDAQLEILQIIFKKCDKMKNYAHECKWLVMRYGPYILTKGEKFLETNDVCASIHACSSKQGESTIGGASLPGSSIHDT</sequence>
<organism evidence="7 8">
    <name type="scientific">Dendrobium thyrsiflorum</name>
    <name type="common">Pinecone-like raceme dendrobium</name>
    <name type="synonym">Orchid</name>
    <dbReference type="NCBI Taxonomy" id="117978"/>
    <lineage>
        <taxon>Eukaryota</taxon>
        <taxon>Viridiplantae</taxon>
        <taxon>Streptophyta</taxon>
        <taxon>Embryophyta</taxon>
        <taxon>Tracheophyta</taxon>
        <taxon>Spermatophyta</taxon>
        <taxon>Magnoliopsida</taxon>
        <taxon>Liliopsida</taxon>
        <taxon>Asparagales</taxon>
        <taxon>Orchidaceae</taxon>
        <taxon>Epidendroideae</taxon>
        <taxon>Malaxideae</taxon>
        <taxon>Dendrobiinae</taxon>
        <taxon>Dendrobium</taxon>
    </lineage>
</organism>
<evidence type="ECO:0000256" key="1">
    <source>
        <dbReference type="ARBA" id="ARBA00022750"/>
    </source>
</evidence>
<dbReference type="PANTHER" id="PTHR11480">
    <property type="entry name" value="SAPOSIN-RELATED"/>
    <property type="match status" value="1"/>
</dbReference>
<dbReference type="SUPFAM" id="SSF47862">
    <property type="entry name" value="Saposin"/>
    <property type="match status" value="2"/>
</dbReference>
<accession>A0ABD0VC10</accession>
<dbReference type="InterPro" id="IPR008138">
    <property type="entry name" value="SapB_2"/>
</dbReference>
<dbReference type="PROSITE" id="PS50015">
    <property type="entry name" value="SAP_B"/>
    <property type="match status" value="2"/>
</dbReference>
<keyword evidence="2" id="KW-0865">Zymogen</keyword>
<evidence type="ECO:0000313" key="8">
    <source>
        <dbReference type="Proteomes" id="UP001552299"/>
    </source>
</evidence>
<proteinExistence type="predicted"/>
<keyword evidence="1" id="KW-0645">Protease</keyword>
<dbReference type="Pfam" id="PF03489">
    <property type="entry name" value="SapB_2"/>
    <property type="match status" value="1"/>
</dbReference>
<evidence type="ECO:0000256" key="2">
    <source>
        <dbReference type="ARBA" id="ARBA00023145"/>
    </source>
</evidence>
<evidence type="ECO:0000256" key="5">
    <source>
        <dbReference type="SAM" id="Phobius"/>
    </source>
</evidence>
<dbReference type="EMBL" id="JANQDX010000006">
    <property type="protein sequence ID" value="KAL0922533.1"/>
    <property type="molecule type" value="Genomic_DNA"/>
</dbReference>
<keyword evidence="5" id="KW-0812">Transmembrane</keyword>
<protein>
    <recommendedName>
        <fullName evidence="6">Saposin B-type domain-containing protein</fullName>
    </recommendedName>
</protein>
<name>A0ABD0VC10_DENTH</name>
<dbReference type="Pfam" id="PF05184">
    <property type="entry name" value="SapB_1"/>
    <property type="match status" value="1"/>
</dbReference>
<feature type="domain" description="Saposin B-type" evidence="6">
    <location>
        <begin position="193"/>
        <end position="273"/>
    </location>
</feature>
<dbReference type="InterPro" id="IPR007856">
    <property type="entry name" value="SapB_1"/>
</dbReference>
<dbReference type="AlphaFoldDB" id="A0ABD0VC10"/>
<gene>
    <name evidence="7" type="ORF">M5K25_006523</name>
</gene>
<dbReference type="Proteomes" id="UP001552299">
    <property type="component" value="Unassembled WGS sequence"/>
</dbReference>
<comment type="caution">
    <text evidence="7">The sequence shown here is derived from an EMBL/GenBank/DDBJ whole genome shotgun (WGS) entry which is preliminary data.</text>
</comment>
<keyword evidence="4" id="KW-0325">Glycoprotein</keyword>
<evidence type="ECO:0000313" key="7">
    <source>
        <dbReference type="EMBL" id="KAL0922533.1"/>
    </source>
</evidence>
<reference evidence="7 8" key="1">
    <citation type="journal article" date="2024" name="Plant Biotechnol. J.">
        <title>Dendrobium thyrsiflorum genome and its molecular insights into genes involved in important horticultural traits.</title>
        <authorList>
            <person name="Chen B."/>
            <person name="Wang J.Y."/>
            <person name="Zheng P.J."/>
            <person name="Li K.L."/>
            <person name="Liang Y.M."/>
            <person name="Chen X.F."/>
            <person name="Zhang C."/>
            <person name="Zhao X."/>
            <person name="He X."/>
            <person name="Zhang G.Q."/>
            <person name="Liu Z.J."/>
            <person name="Xu Q."/>
        </authorList>
    </citation>
    <scope>NUCLEOTIDE SEQUENCE [LARGE SCALE GENOMIC DNA]</scope>
    <source>
        <strain evidence="7">GZMU011</strain>
    </source>
</reference>
<keyword evidence="5" id="KW-0472">Membrane</keyword>
<evidence type="ECO:0000259" key="6">
    <source>
        <dbReference type="PROSITE" id="PS50015"/>
    </source>
</evidence>
<feature type="transmembrane region" description="Helical" evidence="5">
    <location>
        <begin position="64"/>
        <end position="83"/>
    </location>
</feature>
<dbReference type="InterPro" id="IPR051428">
    <property type="entry name" value="Sphingo_Act-Surfact_Prot"/>
</dbReference>
<dbReference type="SMART" id="SM00741">
    <property type="entry name" value="SapB"/>
    <property type="match status" value="2"/>
</dbReference>
<dbReference type="Gene3D" id="1.10.225.10">
    <property type="entry name" value="Saposin-like"/>
    <property type="match status" value="2"/>
</dbReference>
<dbReference type="InterPro" id="IPR008139">
    <property type="entry name" value="SaposinB_dom"/>
</dbReference>